<protein>
    <submittedName>
        <fullName evidence="1">Uncharacterized protein</fullName>
    </submittedName>
</protein>
<dbReference type="Proteomes" id="UP001153331">
    <property type="component" value="Unassembled WGS sequence"/>
</dbReference>
<sequence length="589" mass="63349">MASSKYSGISSSLYAPADLAAYHIVLRQEEGFDAYETREFDLALDAKFAIGRASKNMSKSHLRPAKNNLFIDSPVVSREHATLTVNTSTGSPHVFITDTNSMHGTYLNNLLLTPNAPMQLLDGDKLQFGVNVNRNESGSSVRPHSNEVTNDSFAGYFVAYKYTFRARLADPEPFSRGFTVPEAESEDEELDITPSGHGSQLNPLVLDDSDYGEEPDYDEGIKYDDEGLKFDEDNNESTMAQLDEEDLMEVFDLSENGDAAGSIAGSVAGSIADSMDDSGLDDICIEGAVDYSPGSPLVLEVPDTEEDEAQIEVSAPQQVQTTSTEEHQLPVSPGLDPLLADCEYPILPSLPLTTPPPPQEVDPDLAYEDISFEADLAPPLPPRPSQKRQRMWDELPQDVPQWYGEGPSLAAPAQKNGAGLDEDLLMQQTESIHASLSAADGIQSPPPTESFDAVPTSSSSACGTGFAIPEVVDAQPPTPTSITSRKRSADEAFDQEVEEAVEEKVANSEAEGVVPTQSSSDIASTRDVIAPTVEVDDANTPPQRPIAQPKSIFRKALRAAKVMVPATALGAVFTVTALTTLPESFFTVA</sequence>
<reference evidence="1" key="1">
    <citation type="submission" date="2022-11" db="EMBL/GenBank/DDBJ databases">
        <title>Genome Sequence of Boeremia exigua.</title>
        <authorList>
            <person name="Buettner E."/>
        </authorList>
    </citation>
    <scope>NUCLEOTIDE SEQUENCE</scope>
    <source>
        <strain evidence="1">CU02</strain>
    </source>
</reference>
<accession>A0ACC2HPB6</accession>
<comment type="caution">
    <text evidence="1">The sequence shown here is derived from an EMBL/GenBank/DDBJ whole genome shotgun (WGS) entry which is preliminary data.</text>
</comment>
<gene>
    <name evidence="1" type="ORF">OPT61_g10509</name>
</gene>
<organism evidence="1 2">
    <name type="scientific">Boeremia exigua</name>
    <dbReference type="NCBI Taxonomy" id="749465"/>
    <lineage>
        <taxon>Eukaryota</taxon>
        <taxon>Fungi</taxon>
        <taxon>Dikarya</taxon>
        <taxon>Ascomycota</taxon>
        <taxon>Pezizomycotina</taxon>
        <taxon>Dothideomycetes</taxon>
        <taxon>Pleosporomycetidae</taxon>
        <taxon>Pleosporales</taxon>
        <taxon>Pleosporineae</taxon>
        <taxon>Didymellaceae</taxon>
        <taxon>Boeremia</taxon>
    </lineage>
</organism>
<name>A0ACC2HPB6_9PLEO</name>
<keyword evidence="2" id="KW-1185">Reference proteome</keyword>
<evidence type="ECO:0000313" key="2">
    <source>
        <dbReference type="Proteomes" id="UP001153331"/>
    </source>
</evidence>
<dbReference type="EMBL" id="JAPHNI010001751">
    <property type="protein sequence ID" value="KAJ8104892.1"/>
    <property type="molecule type" value="Genomic_DNA"/>
</dbReference>
<evidence type="ECO:0000313" key="1">
    <source>
        <dbReference type="EMBL" id="KAJ8104892.1"/>
    </source>
</evidence>
<proteinExistence type="predicted"/>